<feature type="chain" id="PRO_5037486399" evidence="1">
    <location>
        <begin position="25"/>
        <end position="390"/>
    </location>
</feature>
<accession>A0A953L5T3</accession>
<evidence type="ECO:0000259" key="2">
    <source>
        <dbReference type="Pfam" id="PF13088"/>
    </source>
</evidence>
<dbReference type="Pfam" id="PF13088">
    <property type="entry name" value="BNR_2"/>
    <property type="match status" value="1"/>
</dbReference>
<dbReference type="PANTHER" id="PTHR43752:SF2">
    <property type="entry name" value="BNR_ASP-BOX REPEAT FAMILY PROTEIN"/>
    <property type="match status" value="1"/>
</dbReference>
<evidence type="ECO:0000313" key="3">
    <source>
        <dbReference type="EMBL" id="MBY5956922.1"/>
    </source>
</evidence>
<comment type="caution">
    <text evidence="3">The sequence shown here is derived from an EMBL/GenBank/DDBJ whole genome shotgun (WGS) entry which is preliminary data.</text>
</comment>
<keyword evidence="1" id="KW-0732">Signal</keyword>
<organism evidence="3 4">
    <name type="scientific">Membranihabitans marinus</name>
    <dbReference type="NCBI Taxonomy" id="1227546"/>
    <lineage>
        <taxon>Bacteria</taxon>
        <taxon>Pseudomonadati</taxon>
        <taxon>Bacteroidota</taxon>
        <taxon>Saprospiria</taxon>
        <taxon>Saprospirales</taxon>
        <taxon>Saprospiraceae</taxon>
        <taxon>Membranihabitans</taxon>
    </lineage>
</organism>
<dbReference type="GO" id="GO:0016787">
    <property type="term" value="F:hydrolase activity"/>
    <property type="evidence" value="ECO:0007669"/>
    <property type="project" value="UniProtKB-KW"/>
</dbReference>
<feature type="domain" description="Sialidase" evidence="2">
    <location>
        <begin position="65"/>
        <end position="344"/>
    </location>
</feature>
<keyword evidence="4" id="KW-1185">Reference proteome</keyword>
<name>A0A953L5T3_9BACT</name>
<dbReference type="InterPro" id="IPR011040">
    <property type="entry name" value="Sialidase"/>
</dbReference>
<dbReference type="CDD" id="cd15482">
    <property type="entry name" value="Sialidase_non-viral"/>
    <property type="match status" value="1"/>
</dbReference>
<dbReference type="EMBL" id="JAHVHU010000002">
    <property type="protein sequence ID" value="MBY5956922.1"/>
    <property type="molecule type" value="Genomic_DNA"/>
</dbReference>
<keyword evidence="3" id="KW-0378">Hydrolase</keyword>
<evidence type="ECO:0000313" key="4">
    <source>
        <dbReference type="Proteomes" id="UP000753961"/>
    </source>
</evidence>
<gene>
    <name evidence="3" type="ORF">KUV50_02165</name>
</gene>
<reference evidence="3" key="1">
    <citation type="submission" date="2021-06" db="EMBL/GenBank/DDBJ databases">
        <title>44 bacteria genomes isolated from Dapeng, Shenzhen.</title>
        <authorList>
            <person name="Zheng W."/>
            <person name="Yu S."/>
            <person name="Huang Y."/>
        </authorList>
    </citation>
    <scope>NUCLEOTIDE SEQUENCE</scope>
    <source>
        <strain evidence="3">DP5N28-2</strain>
    </source>
</reference>
<evidence type="ECO:0000256" key="1">
    <source>
        <dbReference type="SAM" id="SignalP"/>
    </source>
</evidence>
<proteinExistence type="predicted"/>
<dbReference type="Proteomes" id="UP000753961">
    <property type="component" value="Unassembled WGS sequence"/>
</dbReference>
<dbReference type="PANTHER" id="PTHR43752">
    <property type="entry name" value="BNR/ASP-BOX REPEAT FAMILY PROTEIN"/>
    <property type="match status" value="1"/>
</dbReference>
<dbReference type="AlphaFoldDB" id="A0A953L5T3"/>
<sequence>MKKSLLLLLLALAGSLSIKNSVYSQRNPTFLSSPNLIKTPGQHELYSPENRKFTGIPSLAVTASGTLWAVWYAGISPGEDENNYVVVANSHDQGSTWKEVLVIDPDREGPVRAFDPEVWMDPEGQLWIFWAQGYAGKIQEKIDGKIAGVWATTLQNDDHENPVWSKPYRITDGVMMCKPTVLKNGEWLLPVSTWYLTENSAKVVSTINGGLRWNIKGAAHVPEEIRTFDEHMIVEKDDGALLLWARTKSGIGESTSRDGGKTWSSLQKPKVEHPSARFFIRKLASGNLLVVKHGPIQVRTGRSHLMAFISQDDGNTWSRGLLLDERPSVSYPDGQQTEDGPIYIAYDYSRTGEQKIYLTSFTEDDILSPKYDESMLKVFNNRKIISDGGQ</sequence>
<protein>
    <submittedName>
        <fullName evidence="3">Glycoside hydrolase</fullName>
    </submittedName>
</protein>
<dbReference type="RefSeq" id="WP_222578436.1">
    <property type="nucleotide sequence ID" value="NZ_JAHVHU010000002.1"/>
</dbReference>
<dbReference type="Gene3D" id="2.120.10.10">
    <property type="match status" value="1"/>
</dbReference>
<dbReference type="InterPro" id="IPR036278">
    <property type="entry name" value="Sialidase_sf"/>
</dbReference>
<dbReference type="SUPFAM" id="SSF50939">
    <property type="entry name" value="Sialidases"/>
    <property type="match status" value="1"/>
</dbReference>
<feature type="signal peptide" evidence="1">
    <location>
        <begin position="1"/>
        <end position="24"/>
    </location>
</feature>